<dbReference type="AlphaFoldDB" id="A0A2N5M2G8"/>
<protein>
    <submittedName>
        <fullName evidence="2">Serine hydrolase</fullName>
    </submittedName>
</protein>
<evidence type="ECO:0000259" key="1">
    <source>
        <dbReference type="Pfam" id="PF13354"/>
    </source>
</evidence>
<name>A0A2N5M2G8_9BACI</name>
<dbReference type="InterPro" id="IPR000871">
    <property type="entry name" value="Beta-lactam_class-A"/>
</dbReference>
<dbReference type="Pfam" id="PF13354">
    <property type="entry name" value="Beta-lactamase2"/>
    <property type="match status" value="1"/>
</dbReference>
<gene>
    <name evidence="2" type="ORF">CUU66_17945</name>
</gene>
<evidence type="ECO:0000313" key="3">
    <source>
        <dbReference type="Proteomes" id="UP000234748"/>
    </source>
</evidence>
<dbReference type="EMBL" id="PGUY01000057">
    <property type="protein sequence ID" value="PLT28566.1"/>
    <property type="molecule type" value="Genomic_DNA"/>
</dbReference>
<evidence type="ECO:0000313" key="2">
    <source>
        <dbReference type="EMBL" id="PLT28566.1"/>
    </source>
</evidence>
<dbReference type="InterPro" id="IPR045155">
    <property type="entry name" value="Beta-lactam_cat"/>
</dbReference>
<dbReference type="GO" id="GO:0046677">
    <property type="term" value="P:response to antibiotic"/>
    <property type="evidence" value="ECO:0007669"/>
    <property type="project" value="InterPro"/>
</dbReference>
<dbReference type="Gene3D" id="3.40.710.10">
    <property type="entry name" value="DD-peptidase/beta-lactamase superfamily"/>
    <property type="match status" value="1"/>
</dbReference>
<sequence length="261" mass="28962">MVITSLEELLKAHLTLTSGRISLALEIQGEKFEYNSRTIIPSASLIKLPILIAAYRESEKGKLFLHRRVTVTREDKTGGSGVIQSLSEGLNFTIKDLLTLMITVSDNTATNVCIDLIGLDSINDTIKEIGLRHTVLGRKMMDWDGIKEGKNNYTSANDMLLCMKAINEQGILTEESRTDILNILQSQQFVDKLPAHMDTDVITIANKTGELPGAEHDTAIIKFKEKTAYAAVLTDGLLSQEEGRQAIRNIGHIIYNHLIEE</sequence>
<dbReference type="GO" id="GO:0008800">
    <property type="term" value="F:beta-lactamase activity"/>
    <property type="evidence" value="ECO:0007669"/>
    <property type="project" value="InterPro"/>
</dbReference>
<dbReference type="SUPFAM" id="SSF56601">
    <property type="entry name" value="beta-lactamase/transpeptidase-like"/>
    <property type="match status" value="1"/>
</dbReference>
<dbReference type="Proteomes" id="UP000234748">
    <property type="component" value="Unassembled WGS sequence"/>
</dbReference>
<dbReference type="PANTHER" id="PTHR35333">
    <property type="entry name" value="BETA-LACTAMASE"/>
    <property type="match status" value="1"/>
</dbReference>
<accession>A0A2N5M2G8</accession>
<proteinExistence type="predicted"/>
<dbReference type="GO" id="GO:0030655">
    <property type="term" value="P:beta-lactam antibiotic catabolic process"/>
    <property type="evidence" value="ECO:0007669"/>
    <property type="project" value="InterPro"/>
</dbReference>
<dbReference type="RefSeq" id="WP_101644694.1">
    <property type="nucleotide sequence ID" value="NZ_PGUY01000057.1"/>
</dbReference>
<dbReference type="InterPro" id="IPR012338">
    <property type="entry name" value="Beta-lactam/transpept-like"/>
</dbReference>
<reference evidence="2 3" key="1">
    <citation type="submission" date="2017-11" db="EMBL/GenBank/DDBJ databases">
        <title>Comparitive Functional Genomics of Dry Heat Resistant strains isolated from the Viking Spacecraft.</title>
        <authorList>
            <person name="Seuylemezian A."/>
            <person name="Cooper K."/>
            <person name="Vaishampayan P."/>
        </authorList>
    </citation>
    <scope>NUCLEOTIDE SEQUENCE [LARGE SCALE GENOMIC DNA]</scope>
    <source>
        <strain evidence="2 3">V1-29</strain>
    </source>
</reference>
<organism evidence="2 3">
    <name type="scientific">Peribacillus deserti</name>
    <dbReference type="NCBI Taxonomy" id="673318"/>
    <lineage>
        <taxon>Bacteria</taxon>
        <taxon>Bacillati</taxon>
        <taxon>Bacillota</taxon>
        <taxon>Bacilli</taxon>
        <taxon>Bacillales</taxon>
        <taxon>Bacillaceae</taxon>
        <taxon>Peribacillus</taxon>
    </lineage>
</organism>
<keyword evidence="3" id="KW-1185">Reference proteome</keyword>
<dbReference type="PANTHER" id="PTHR35333:SF3">
    <property type="entry name" value="BETA-LACTAMASE-TYPE TRANSPEPTIDASE FOLD CONTAINING PROTEIN"/>
    <property type="match status" value="1"/>
</dbReference>
<comment type="caution">
    <text evidence="2">The sequence shown here is derived from an EMBL/GenBank/DDBJ whole genome shotgun (WGS) entry which is preliminary data.</text>
</comment>
<keyword evidence="2" id="KW-0378">Hydrolase</keyword>
<dbReference type="OrthoDB" id="9775096at2"/>
<feature type="domain" description="Beta-lactamase class A catalytic" evidence="1">
    <location>
        <begin position="28"/>
        <end position="232"/>
    </location>
</feature>